<organism evidence="3 4">
    <name type="scientific">Thermaerobacter subterraneus DSM 13965</name>
    <dbReference type="NCBI Taxonomy" id="867903"/>
    <lineage>
        <taxon>Bacteria</taxon>
        <taxon>Bacillati</taxon>
        <taxon>Bacillota</taxon>
        <taxon>Clostridia</taxon>
        <taxon>Eubacteriales</taxon>
        <taxon>Clostridiales Family XVII. Incertae Sedis</taxon>
        <taxon>Thermaerobacter</taxon>
    </lineage>
</organism>
<dbReference type="AlphaFoldDB" id="K6NY85"/>
<feature type="transmembrane region" description="Helical" evidence="2">
    <location>
        <begin position="46"/>
        <end position="73"/>
    </location>
</feature>
<dbReference type="EMBL" id="AENY02000004">
    <property type="protein sequence ID" value="EKP93835.1"/>
    <property type="molecule type" value="Genomic_DNA"/>
</dbReference>
<feature type="region of interest" description="Disordered" evidence="1">
    <location>
        <begin position="194"/>
        <end position="222"/>
    </location>
</feature>
<evidence type="ECO:0008006" key="5">
    <source>
        <dbReference type="Google" id="ProtNLM"/>
    </source>
</evidence>
<dbReference type="RefSeq" id="WP_006904781.1">
    <property type="nucleotide sequence ID" value="NZ_JH976536.1"/>
</dbReference>
<feature type="transmembrane region" description="Helical" evidence="2">
    <location>
        <begin position="133"/>
        <end position="157"/>
    </location>
</feature>
<keyword evidence="4" id="KW-1185">Reference proteome</keyword>
<name>K6NY85_9FIRM</name>
<protein>
    <recommendedName>
        <fullName evidence="5">CNNM transmembrane domain-containing protein</fullName>
    </recommendedName>
</protein>
<dbReference type="eggNOG" id="COG1253">
    <property type="taxonomic scope" value="Bacteria"/>
</dbReference>
<keyword evidence="2" id="KW-0472">Membrane</keyword>
<evidence type="ECO:0000313" key="3">
    <source>
        <dbReference type="EMBL" id="EKP93835.1"/>
    </source>
</evidence>
<reference evidence="3" key="1">
    <citation type="submission" date="2010-10" db="EMBL/GenBank/DDBJ databases">
        <authorList>
            <consortium name="US DOE Joint Genome Institute (JGI-PGF)"/>
            <person name="Lucas S."/>
            <person name="Copeland A."/>
            <person name="Lapidus A."/>
            <person name="Bruce D."/>
            <person name="Goodwin L."/>
            <person name="Pitluck S."/>
            <person name="Kyrpides N."/>
            <person name="Mavromatis K."/>
            <person name="Detter J.C."/>
            <person name="Han C."/>
            <person name="Land M."/>
            <person name="Hauser L."/>
            <person name="Markowitz V."/>
            <person name="Cheng J.-F."/>
            <person name="Hugenholtz P."/>
            <person name="Woyke T."/>
            <person name="Wu D."/>
            <person name="Pukall R."/>
            <person name="Wahrenburg C."/>
            <person name="Brambilla E."/>
            <person name="Klenk H.-P."/>
            <person name="Eisen J.A."/>
        </authorList>
    </citation>
    <scope>NUCLEOTIDE SEQUENCE [LARGE SCALE GENOMIC DNA]</scope>
    <source>
        <strain evidence="3">DSM 13965</strain>
    </source>
</reference>
<sequence>MARGQASRYTPGWKRGVGLGLLTFVIALVTSPLSESAVRALNLPLAVLIVVVIVALGVVFDIIGVAATAAGEAPFHAMAAKRRPGARAALGLVRHADRVAAFANDVVGDVAGTLSGAAGAAVALRLGQWLDGLGTHLVVGPLVLALVAGIMVGSKAAGKGFALREHQRILLTLGTLLEGIERLAGIRLYPAPRRTRRRAREAAGPRRKRKGGRSLATAQEKG</sequence>
<dbReference type="STRING" id="867903.ThesuDRAFT_00079"/>
<keyword evidence="2" id="KW-1133">Transmembrane helix</keyword>
<dbReference type="HOGENOM" id="CLU_096497_0_0_9"/>
<feature type="compositionally biased region" description="Basic residues" evidence="1">
    <location>
        <begin position="194"/>
        <end position="212"/>
    </location>
</feature>
<proteinExistence type="predicted"/>
<evidence type="ECO:0000256" key="2">
    <source>
        <dbReference type="SAM" id="Phobius"/>
    </source>
</evidence>
<evidence type="ECO:0000256" key="1">
    <source>
        <dbReference type="SAM" id="MobiDB-lite"/>
    </source>
</evidence>
<dbReference type="OrthoDB" id="2111373at2"/>
<dbReference type="Proteomes" id="UP000005710">
    <property type="component" value="Unassembled WGS sequence"/>
</dbReference>
<accession>K6NY85</accession>
<reference evidence="3" key="2">
    <citation type="submission" date="2012-10" db="EMBL/GenBank/DDBJ databases">
        <title>Improved high-quality draft of Thermaerobacter subterraneus C21, DSM 13965.</title>
        <authorList>
            <consortium name="DOE Joint Genome Institute"/>
            <person name="Eisen J."/>
            <person name="Huntemann M."/>
            <person name="Wei C.-L."/>
            <person name="Han J."/>
            <person name="Detter J.C."/>
            <person name="Han C."/>
            <person name="Tapia R."/>
            <person name="Chen A."/>
            <person name="Kyrpides N."/>
            <person name="Mavromatis K."/>
            <person name="Markowitz V."/>
            <person name="Szeto E."/>
            <person name="Ivanova N."/>
            <person name="Mikhailova N."/>
            <person name="Ovchinnikova G."/>
            <person name="Pagani I."/>
            <person name="Pati A."/>
            <person name="Goodwin L."/>
            <person name="Nordberg H.P."/>
            <person name="Cantor M.N."/>
            <person name="Hua S.X."/>
            <person name="Woyke T."/>
            <person name="Eisen J."/>
            <person name="Klenk H.-P."/>
        </authorList>
    </citation>
    <scope>NUCLEOTIDE SEQUENCE [LARGE SCALE GENOMIC DNA]</scope>
    <source>
        <strain evidence="3">DSM 13965</strain>
    </source>
</reference>
<gene>
    <name evidence="3" type="ORF">ThesuDRAFT_00079</name>
</gene>
<evidence type="ECO:0000313" key="4">
    <source>
        <dbReference type="Proteomes" id="UP000005710"/>
    </source>
</evidence>
<comment type="caution">
    <text evidence="3">The sequence shown here is derived from an EMBL/GenBank/DDBJ whole genome shotgun (WGS) entry which is preliminary data.</text>
</comment>
<keyword evidence="2" id="KW-0812">Transmembrane</keyword>